<sequence>MYDVDVSETRGRGVFRIRDTASSSIRGKSPRFAFVLEKNQPGIRSHAMRESWKQRQKKKRERPFQQAPRRLLPRTVPATSGSSHNKQLTISAPLIETRYTNNLQERELDPIYVTELRLAPDIATEIWTNEDKAARVPSQVLTGINHTLAGVRVDPFDMCPVKLTSQHQKLLHHWLGAHATMMFEELPIKSFSPMRDVWFPLDLSNASSFNTVMAHSAAHLASLQGAMDSLDALTYKAEALRILNIWLHDPIKSLSDEAFAAVVRLLTFERYWGCEQEWRIHRDGLQRMIEARGGLVALQDNWRVGLVVCWVVLVSKPSWFDSSHRICEIWGHPLNNSVHPILASIIDLHKIHCLWLISFIQDMRTLTRSSSQLHHRGLGRYHAVHDAALLLRFYFQRDAQAYMHEVGCGAPEYDRLACLFLISVLLQESIYSPDTFTEALATSACFSMPSDNSLAVLDASLHKLRNVWEGSVENLHLLLFDHFIDNPDGSLKAIYAMQMTDVLKHLSLEARRGVEMCLINMLCGTKGGKLKFSS</sequence>
<gene>
    <name evidence="1" type="ORF">V1525DRAFT_402880</name>
</gene>
<dbReference type="Proteomes" id="UP001433508">
    <property type="component" value="Unassembled WGS sequence"/>
</dbReference>
<evidence type="ECO:0000313" key="1">
    <source>
        <dbReference type="EMBL" id="KAK9237770.1"/>
    </source>
</evidence>
<comment type="caution">
    <text evidence="1">The sequence shown here is derived from an EMBL/GenBank/DDBJ whole genome shotgun (WGS) entry which is preliminary data.</text>
</comment>
<evidence type="ECO:0000313" key="2">
    <source>
        <dbReference type="Proteomes" id="UP001433508"/>
    </source>
</evidence>
<protein>
    <submittedName>
        <fullName evidence="1">Uncharacterized protein</fullName>
    </submittedName>
</protein>
<name>A0ACC3T2K3_LIPKO</name>
<dbReference type="EMBL" id="MU971364">
    <property type="protein sequence ID" value="KAK9237770.1"/>
    <property type="molecule type" value="Genomic_DNA"/>
</dbReference>
<organism evidence="1 2">
    <name type="scientific">Lipomyces kononenkoae</name>
    <name type="common">Yeast</name>
    <dbReference type="NCBI Taxonomy" id="34357"/>
    <lineage>
        <taxon>Eukaryota</taxon>
        <taxon>Fungi</taxon>
        <taxon>Dikarya</taxon>
        <taxon>Ascomycota</taxon>
        <taxon>Saccharomycotina</taxon>
        <taxon>Lipomycetes</taxon>
        <taxon>Lipomycetales</taxon>
        <taxon>Lipomycetaceae</taxon>
        <taxon>Lipomyces</taxon>
    </lineage>
</organism>
<accession>A0ACC3T2K3</accession>
<proteinExistence type="predicted"/>
<reference evidence="2" key="1">
    <citation type="journal article" date="2024" name="Front. Bioeng. Biotechnol.">
        <title>Genome-scale model development and genomic sequencing of the oleaginous clade Lipomyces.</title>
        <authorList>
            <person name="Czajka J.J."/>
            <person name="Han Y."/>
            <person name="Kim J."/>
            <person name="Mondo S.J."/>
            <person name="Hofstad B.A."/>
            <person name="Robles A."/>
            <person name="Haridas S."/>
            <person name="Riley R."/>
            <person name="LaButti K."/>
            <person name="Pangilinan J."/>
            <person name="Andreopoulos W."/>
            <person name="Lipzen A."/>
            <person name="Yan J."/>
            <person name="Wang M."/>
            <person name="Ng V."/>
            <person name="Grigoriev I.V."/>
            <person name="Spatafora J.W."/>
            <person name="Magnuson J.K."/>
            <person name="Baker S.E."/>
            <person name="Pomraning K.R."/>
        </authorList>
    </citation>
    <scope>NUCLEOTIDE SEQUENCE [LARGE SCALE GENOMIC DNA]</scope>
    <source>
        <strain evidence="2">CBS 7786</strain>
    </source>
</reference>
<keyword evidence="2" id="KW-1185">Reference proteome</keyword>